<dbReference type="InterPro" id="IPR052930">
    <property type="entry name" value="TA_antitoxin_MntA"/>
</dbReference>
<dbReference type="CDD" id="cd05403">
    <property type="entry name" value="NT_KNTase_like"/>
    <property type="match status" value="1"/>
</dbReference>
<accession>A0A2M6WZD4</accession>
<dbReference type="Proteomes" id="UP000230731">
    <property type="component" value="Unassembled WGS sequence"/>
</dbReference>
<dbReference type="AlphaFoldDB" id="A0A2M6WZD4"/>
<dbReference type="Gene3D" id="3.30.460.10">
    <property type="entry name" value="Beta Polymerase, domain 2"/>
    <property type="match status" value="1"/>
</dbReference>
<gene>
    <name evidence="2" type="ORF">COT71_02340</name>
</gene>
<dbReference type="PANTHER" id="PTHR43852">
    <property type="entry name" value="NUCLEOTIDYLTRANSFERASE"/>
    <property type="match status" value="1"/>
</dbReference>
<organism evidence="2 3">
    <name type="scientific">Candidatus Andersenbacteria bacterium CG10_big_fil_rev_8_21_14_0_10_54_11</name>
    <dbReference type="NCBI Taxonomy" id="1974485"/>
    <lineage>
        <taxon>Bacteria</taxon>
        <taxon>Candidatus Anderseniibacteriota</taxon>
    </lineage>
</organism>
<dbReference type="GO" id="GO:0016740">
    <property type="term" value="F:transferase activity"/>
    <property type="evidence" value="ECO:0007669"/>
    <property type="project" value="UniProtKB-KW"/>
</dbReference>
<reference evidence="3" key="1">
    <citation type="submission" date="2017-09" db="EMBL/GenBank/DDBJ databases">
        <title>Depth-based differentiation of microbial function through sediment-hosted aquifers and enrichment of novel symbionts in the deep terrestrial subsurface.</title>
        <authorList>
            <person name="Probst A.J."/>
            <person name="Ladd B."/>
            <person name="Jarett J.K."/>
            <person name="Geller-Mcgrath D.E."/>
            <person name="Sieber C.M.K."/>
            <person name="Emerson J.B."/>
            <person name="Anantharaman K."/>
            <person name="Thomas B.C."/>
            <person name="Malmstrom R."/>
            <person name="Stieglmeier M."/>
            <person name="Klingl A."/>
            <person name="Woyke T."/>
            <person name="Ryan C.M."/>
            <person name="Banfield J.F."/>
        </authorList>
    </citation>
    <scope>NUCLEOTIDE SEQUENCE [LARGE SCALE GENOMIC DNA]</scope>
</reference>
<dbReference type="PANTHER" id="PTHR43852:SF3">
    <property type="entry name" value="NUCLEOTIDYLTRANSFERASE"/>
    <property type="match status" value="1"/>
</dbReference>
<dbReference type="SUPFAM" id="SSF81301">
    <property type="entry name" value="Nucleotidyltransferase"/>
    <property type="match status" value="1"/>
</dbReference>
<name>A0A2M6WZD4_9BACT</name>
<keyword evidence="2" id="KW-0808">Transferase</keyword>
<comment type="caution">
    <text evidence="2">The sequence shown here is derived from an EMBL/GenBank/DDBJ whole genome shotgun (WGS) entry which is preliminary data.</text>
</comment>
<evidence type="ECO:0000313" key="2">
    <source>
        <dbReference type="EMBL" id="PIT98139.1"/>
    </source>
</evidence>
<evidence type="ECO:0000313" key="3">
    <source>
        <dbReference type="Proteomes" id="UP000230731"/>
    </source>
</evidence>
<dbReference type="InterPro" id="IPR043519">
    <property type="entry name" value="NT_sf"/>
</dbReference>
<sequence>MPLSTEQKGALSEIFARHPVAAAYLFGSTARQTDAPQSDVDIAVLFAEGAGLSSLERQSRLANQVEQALQREIDIVDLAETTSPLLRHRAVLRGELLYCSNDAARQRLECAVLHEYEDTRHLRAVQDRALARHIKDGSFGRPAL</sequence>
<dbReference type="Pfam" id="PF18765">
    <property type="entry name" value="Polbeta"/>
    <property type="match status" value="1"/>
</dbReference>
<dbReference type="EMBL" id="PEZP01000029">
    <property type="protein sequence ID" value="PIT98139.1"/>
    <property type="molecule type" value="Genomic_DNA"/>
</dbReference>
<dbReference type="InterPro" id="IPR041633">
    <property type="entry name" value="Polbeta"/>
</dbReference>
<dbReference type="NCBIfam" id="NF047752">
    <property type="entry name" value="MntA_antitoxin"/>
    <property type="match status" value="1"/>
</dbReference>
<feature type="domain" description="Polymerase beta nucleotidyltransferase" evidence="1">
    <location>
        <begin position="11"/>
        <end position="102"/>
    </location>
</feature>
<protein>
    <submittedName>
        <fullName evidence="2">Nucleotidyltransferase domain-containing protein</fullName>
    </submittedName>
</protein>
<proteinExistence type="predicted"/>
<evidence type="ECO:0000259" key="1">
    <source>
        <dbReference type="Pfam" id="PF18765"/>
    </source>
</evidence>